<evidence type="ECO:0000313" key="1">
    <source>
        <dbReference type="EMBL" id="MEE4421695.1"/>
    </source>
</evidence>
<dbReference type="RefSeq" id="WP_261955898.1">
    <property type="nucleotide sequence ID" value="NZ_JAZBJP010000012.1"/>
</dbReference>
<name>A0ABU7NTK9_9ACTN</name>
<sequence length="329" mass="36458">MRAYDLRRRDHPPEQHPQLVRYQPLNQIRHARLNERSHHQKRRLSTVARSGPGRWVLFPAAEQSVREFHGLTFRPTVPGLQVAATGCTVDPRLGRYTHSTLAGLSEALGVKLFPFGRTDSDALLAVDEQARLFSVDHGGSWLLGASPAEGITALLQGQRPERVAEEKREWLLPPMGEEDTVADAVKTAMVLVFVLDRHSVLRTDILRLHVREKTGFGREPLDLEYPLRDGALEDVTLRVITELRGRLQAAGFEGFELDITLAAAQARIDDTGACAEPATPRVDCALFAANGDPRVLRVELAAPAGRLAFEHGNVAAAQEEINKYRESRG</sequence>
<organism evidence="1 2">
    <name type="scientific">Streptomyces bugieae</name>
    <dbReference type="NCBI Taxonomy" id="3098223"/>
    <lineage>
        <taxon>Bacteria</taxon>
        <taxon>Bacillati</taxon>
        <taxon>Actinomycetota</taxon>
        <taxon>Actinomycetes</taxon>
        <taxon>Kitasatosporales</taxon>
        <taxon>Streptomycetaceae</taxon>
        <taxon>Streptomyces</taxon>
    </lineage>
</organism>
<keyword evidence="2" id="KW-1185">Reference proteome</keyword>
<dbReference type="InterPro" id="IPR025850">
    <property type="entry name" value="SUKH-3"/>
</dbReference>
<proteinExistence type="predicted"/>
<protein>
    <submittedName>
        <fullName evidence="1">SUKH-3 domain-containing protein</fullName>
    </submittedName>
</protein>
<evidence type="ECO:0000313" key="2">
    <source>
        <dbReference type="Proteomes" id="UP001307760"/>
    </source>
</evidence>
<accession>A0ABU7NTK9</accession>
<dbReference type="Proteomes" id="UP001307760">
    <property type="component" value="Unassembled WGS sequence"/>
</dbReference>
<reference evidence="1 2" key="1">
    <citation type="submission" date="2023-12" db="EMBL/GenBank/DDBJ databases">
        <title>30 novel species of actinomycetes from the DSMZ collection.</title>
        <authorList>
            <person name="Nouioui I."/>
        </authorList>
    </citation>
    <scope>NUCLEOTIDE SEQUENCE [LARGE SCALE GENOMIC DNA]</scope>
    <source>
        <strain evidence="1 2">DSM 41528</strain>
    </source>
</reference>
<dbReference type="Pfam" id="PF14433">
    <property type="entry name" value="SUKH-3"/>
    <property type="match status" value="1"/>
</dbReference>
<comment type="caution">
    <text evidence="1">The sequence shown here is derived from an EMBL/GenBank/DDBJ whole genome shotgun (WGS) entry which is preliminary data.</text>
</comment>
<gene>
    <name evidence="1" type="ORF">V2J85_20410</name>
</gene>
<dbReference type="EMBL" id="JAZBJP010000012">
    <property type="protein sequence ID" value="MEE4421695.1"/>
    <property type="molecule type" value="Genomic_DNA"/>
</dbReference>